<evidence type="ECO:0000256" key="1">
    <source>
        <dbReference type="SAM" id="MobiDB-lite"/>
    </source>
</evidence>
<comment type="caution">
    <text evidence="3">The sequence shown here is derived from an EMBL/GenBank/DDBJ whole genome shotgun (WGS) entry which is preliminary data.</text>
</comment>
<feature type="transmembrane region" description="Helical" evidence="2">
    <location>
        <begin position="20"/>
        <end position="42"/>
    </location>
</feature>
<dbReference type="EMBL" id="JAHRIP010001657">
    <property type="protein sequence ID" value="MEQ2280457.1"/>
    <property type="molecule type" value="Genomic_DNA"/>
</dbReference>
<gene>
    <name evidence="3" type="ORF">AMECASPLE_020108</name>
</gene>
<evidence type="ECO:0000256" key="2">
    <source>
        <dbReference type="SAM" id="Phobius"/>
    </source>
</evidence>
<feature type="compositionally biased region" description="Basic and acidic residues" evidence="1">
    <location>
        <begin position="120"/>
        <end position="129"/>
    </location>
</feature>
<dbReference type="Proteomes" id="UP001469553">
    <property type="component" value="Unassembled WGS sequence"/>
</dbReference>
<keyword evidence="2" id="KW-0812">Transmembrane</keyword>
<evidence type="ECO:0000313" key="3">
    <source>
        <dbReference type="EMBL" id="MEQ2280457.1"/>
    </source>
</evidence>
<reference evidence="3 4" key="1">
    <citation type="submission" date="2021-06" db="EMBL/GenBank/DDBJ databases">
        <authorList>
            <person name="Palmer J.M."/>
        </authorList>
    </citation>
    <scope>NUCLEOTIDE SEQUENCE [LARGE SCALE GENOMIC DNA]</scope>
    <source>
        <strain evidence="3 4">AS_MEX2019</strain>
        <tissue evidence="3">Muscle</tissue>
    </source>
</reference>
<name>A0ABV0XG73_9TELE</name>
<keyword evidence="2" id="KW-1133">Transmembrane helix</keyword>
<protein>
    <submittedName>
        <fullName evidence="3">Uncharacterized protein</fullName>
    </submittedName>
</protein>
<feature type="region of interest" description="Disordered" evidence="1">
    <location>
        <begin position="119"/>
        <end position="139"/>
    </location>
</feature>
<feature type="compositionally biased region" description="Low complexity" evidence="1">
    <location>
        <begin position="130"/>
        <end position="139"/>
    </location>
</feature>
<evidence type="ECO:0000313" key="4">
    <source>
        <dbReference type="Proteomes" id="UP001469553"/>
    </source>
</evidence>
<sequence length="139" mass="16003">MYQRKQTGSGSRAFSNPPCFFVFFLFVFLMTQLFFFFFITMVGRHLLDNIHSFHPFNSAFRADADGCGQEGSPVEVCLTAHLKKPLTEDTLLLHDSLMKRMLRVLHNVPHFMKHPSLHNDLQRMPKESPEQSQPSSLAC</sequence>
<proteinExistence type="predicted"/>
<keyword evidence="2" id="KW-0472">Membrane</keyword>
<keyword evidence="4" id="KW-1185">Reference proteome</keyword>
<accession>A0ABV0XG73</accession>
<organism evidence="3 4">
    <name type="scientific">Ameca splendens</name>
    <dbReference type="NCBI Taxonomy" id="208324"/>
    <lineage>
        <taxon>Eukaryota</taxon>
        <taxon>Metazoa</taxon>
        <taxon>Chordata</taxon>
        <taxon>Craniata</taxon>
        <taxon>Vertebrata</taxon>
        <taxon>Euteleostomi</taxon>
        <taxon>Actinopterygii</taxon>
        <taxon>Neopterygii</taxon>
        <taxon>Teleostei</taxon>
        <taxon>Neoteleostei</taxon>
        <taxon>Acanthomorphata</taxon>
        <taxon>Ovalentaria</taxon>
        <taxon>Atherinomorphae</taxon>
        <taxon>Cyprinodontiformes</taxon>
        <taxon>Goodeidae</taxon>
        <taxon>Ameca</taxon>
    </lineage>
</organism>